<accession>A0A2T2YAP8</accession>
<comment type="subcellular location">
    <subcellularLocation>
        <location evidence="4">Cytoplasm</location>
    </subcellularLocation>
</comment>
<dbReference type="EC" id="3.6.1.9" evidence="4"/>
<comment type="cofactor">
    <cofactor evidence="1 4">
        <name>a divalent metal cation</name>
        <dbReference type="ChEBI" id="CHEBI:60240"/>
    </cofactor>
</comment>
<sequence length="189" mass="21563">MNFTSKLVLASNSPRRQELLTKLGLNYTVRVKEVEESFPEHLHRHEIAEYLAGKKAAAYRESLAENEVLLTADTIVCLEDKVLNKPADLNEARTMLRSLSGKAHEVITGVCLLSRPNKVIFHDVTRVYFKELSEAEITWYLEKYQPYDKAGAYGAQDWMGMAAIYRLEGSFYNVMGLPVHKVYEALQSF</sequence>
<evidence type="ECO:0000256" key="3">
    <source>
        <dbReference type="ARBA" id="ARBA00023080"/>
    </source>
</evidence>
<keyword evidence="2 4" id="KW-0378">Hydrolase</keyword>
<dbReference type="InterPro" id="IPR029001">
    <property type="entry name" value="ITPase-like_fam"/>
</dbReference>
<dbReference type="Pfam" id="PF02545">
    <property type="entry name" value="Maf"/>
    <property type="match status" value="1"/>
</dbReference>
<protein>
    <recommendedName>
        <fullName evidence="4">dTTP/UTP pyrophosphatase</fullName>
        <shortName evidence="4">dTTPase/UTPase</shortName>
        <ecNumber evidence="4">3.6.1.9</ecNumber>
    </recommendedName>
    <alternativeName>
        <fullName evidence="4">Nucleoside triphosphate pyrophosphatase</fullName>
    </alternativeName>
    <alternativeName>
        <fullName evidence="4">Nucleotide pyrophosphatase</fullName>
        <shortName evidence="4">Nucleotide PPase</shortName>
    </alternativeName>
</protein>
<comment type="caution">
    <text evidence="4">Lacks conserved residue(s) required for the propagation of feature annotation.</text>
</comment>
<dbReference type="OrthoDB" id="9807767at2"/>
<comment type="similarity">
    <text evidence="4">Belongs to the Maf family. YhdE subfamily.</text>
</comment>
<comment type="caution">
    <text evidence="5">The sequence shown here is derived from an EMBL/GenBank/DDBJ whole genome shotgun (WGS) entry which is preliminary data.</text>
</comment>
<dbReference type="RefSeq" id="WP_106926406.1">
    <property type="nucleotide sequence ID" value="NZ_PYFT01000001.1"/>
</dbReference>
<dbReference type="InterPro" id="IPR003697">
    <property type="entry name" value="Maf-like"/>
</dbReference>
<evidence type="ECO:0000313" key="5">
    <source>
        <dbReference type="EMBL" id="PSR52611.1"/>
    </source>
</evidence>
<organism evidence="5 6">
    <name type="scientific">Adhaeribacter arboris</name>
    <dbReference type="NCBI Taxonomy" id="2072846"/>
    <lineage>
        <taxon>Bacteria</taxon>
        <taxon>Pseudomonadati</taxon>
        <taxon>Bacteroidota</taxon>
        <taxon>Cytophagia</taxon>
        <taxon>Cytophagales</taxon>
        <taxon>Hymenobacteraceae</taxon>
        <taxon>Adhaeribacter</taxon>
    </lineage>
</organism>
<evidence type="ECO:0000256" key="1">
    <source>
        <dbReference type="ARBA" id="ARBA00001968"/>
    </source>
</evidence>
<evidence type="ECO:0000313" key="6">
    <source>
        <dbReference type="Proteomes" id="UP000240357"/>
    </source>
</evidence>
<keyword evidence="6" id="KW-1185">Reference proteome</keyword>
<evidence type="ECO:0000256" key="2">
    <source>
        <dbReference type="ARBA" id="ARBA00022801"/>
    </source>
</evidence>
<feature type="active site" description="Proton acceptor" evidence="4">
    <location>
        <position position="73"/>
    </location>
</feature>
<keyword evidence="4" id="KW-0963">Cytoplasm</keyword>
<reference evidence="5 6" key="1">
    <citation type="submission" date="2018-03" db="EMBL/GenBank/DDBJ databases">
        <title>Adhaeribacter sp. HMF7605 Genome sequencing and assembly.</title>
        <authorList>
            <person name="Kang H."/>
            <person name="Kang J."/>
            <person name="Cha I."/>
            <person name="Kim H."/>
            <person name="Joh K."/>
        </authorList>
    </citation>
    <scope>NUCLEOTIDE SEQUENCE [LARGE SCALE GENOMIC DNA]</scope>
    <source>
        <strain evidence="5 6">HMF7605</strain>
    </source>
</reference>
<evidence type="ECO:0000256" key="4">
    <source>
        <dbReference type="HAMAP-Rule" id="MF_00528"/>
    </source>
</evidence>
<dbReference type="SUPFAM" id="SSF52972">
    <property type="entry name" value="ITPase-like"/>
    <property type="match status" value="1"/>
</dbReference>
<dbReference type="GO" id="GO:0005737">
    <property type="term" value="C:cytoplasm"/>
    <property type="evidence" value="ECO:0007669"/>
    <property type="project" value="UniProtKB-SubCell"/>
</dbReference>
<comment type="function">
    <text evidence="4">Nucleoside triphosphate pyrophosphatase that hydrolyzes dTTP and UTP. May have a dual role in cell division arrest and in preventing the incorporation of modified nucleotides into cellular nucleic acids.</text>
</comment>
<name>A0A2T2YAP8_9BACT</name>
<dbReference type="CDD" id="cd00555">
    <property type="entry name" value="Maf"/>
    <property type="match status" value="1"/>
</dbReference>
<dbReference type="NCBIfam" id="TIGR00172">
    <property type="entry name" value="maf"/>
    <property type="match status" value="1"/>
</dbReference>
<dbReference type="PANTHER" id="PTHR43213">
    <property type="entry name" value="BIFUNCTIONAL DTTP/UTP PYROPHOSPHATASE/METHYLTRANSFERASE PROTEIN-RELATED"/>
    <property type="match status" value="1"/>
</dbReference>
<dbReference type="Gene3D" id="3.90.950.10">
    <property type="match status" value="1"/>
</dbReference>
<feature type="site" description="Important for substrate specificity" evidence="4">
    <location>
        <position position="156"/>
    </location>
</feature>
<dbReference type="GO" id="GO:0036218">
    <property type="term" value="F:dTTP diphosphatase activity"/>
    <property type="evidence" value="ECO:0007669"/>
    <property type="project" value="RHEA"/>
</dbReference>
<dbReference type="AlphaFoldDB" id="A0A2T2YAP8"/>
<dbReference type="PANTHER" id="PTHR43213:SF5">
    <property type="entry name" value="BIFUNCTIONAL DTTP_UTP PYROPHOSPHATASE_METHYLTRANSFERASE PROTEIN-RELATED"/>
    <property type="match status" value="1"/>
</dbReference>
<keyword evidence="3 4" id="KW-0546">Nucleotide metabolism</keyword>
<dbReference type="GO" id="GO:0009117">
    <property type="term" value="P:nucleotide metabolic process"/>
    <property type="evidence" value="ECO:0007669"/>
    <property type="project" value="UniProtKB-KW"/>
</dbReference>
<dbReference type="GO" id="GO:0036221">
    <property type="term" value="F:UTP diphosphatase activity"/>
    <property type="evidence" value="ECO:0007669"/>
    <property type="project" value="RHEA"/>
</dbReference>
<feature type="site" description="Important for substrate specificity" evidence="4">
    <location>
        <position position="15"/>
    </location>
</feature>
<dbReference type="HAMAP" id="MF_00528">
    <property type="entry name" value="Maf"/>
    <property type="match status" value="1"/>
</dbReference>
<dbReference type="Proteomes" id="UP000240357">
    <property type="component" value="Unassembled WGS sequence"/>
</dbReference>
<comment type="catalytic activity">
    <reaction evidence="4">
        <text>UTP + H2O = UMP + diphosphate + H(+)</text>
        <dbReference type="Rhea" id="RHEA:29395"/>
        <dbReference type="ChEBI" id="CHEBI:15377"/>
        <dbReference type="ChEBI" id="CHEBI:15378"/>
        <dbReference type="ChEBI" id="CHEBI:33019"/>
        <dbReference type="ChEBI" id="CHEBI:46398"/>
        <dbReference type="ChEBI" id="CHEBI:57865"/>
        <dbReference type="EC" id="3.6.1.9"/>
    </reaction>
</comment>
<gene>
    <name evidence="5" type="primary">maf</name>
    <name evidence="5" type="ORF">AHMF7605_03255</name>
</gene>
<comment type="catalytic activity">
    <reaction evidence="4">
        <text>dTTP + H2O = dTMP + diphosphate + H(+)</text>
        <dbReference type="Rhea" id="RHEA:28534"/>
        <dbReference type="ChEBI" id="CHEBI:15377"/>
        <dbReference type="ChEBI" id="CHEBI:15378"/>
        <dbReference type="ChEBI" id="CHEBI:33019"/>
        <dbReference type="ChEBI" id="CHEBI:37568"/>
        <dbReference type="ChEBI" id="CHEBI:63528"/>
        <dbReference type="EC" id="3.6.1.9"/>
    </reaction>
</comment>
<dbReference type="PIRSF" id="PIRSF006305">
    <property type="entry name" value="Maf"/>
    <property type="match status" value="1"/>
</dbReference>
<dbReference type="EMBL" id="PYFT01000001">
    <property type="protein sequence ID" value="PSR52611.1"/>
    <property type="molecule type" value="Genomic_DNA"/>
</dbReference>
<proteinExistence type="inferred from homology"/>
<feature type="site" description="Important for substrate specificity" evidence="4">
    <location>
        <position position="74"/>
    </location>
</feature>